<evidence type="ECO:0000256" key="3">
    <source>
        <dbReference type="ARBA" id="ARBA00023002"/>
    </source>
</evidence>
<evidence type="ECO:0000256" key="1">
    <source>
        <dbReference type="ARBA" id="ARBA00022630"/>
    </source>
</evidence>
<dbReference type="InterPro" id="IPR002938">
    <property type="entry name" value="FAD-bd"/>
</dbReference>
<keyword evidence="1" id="KW-0285">Flavoprotein</keyword>
<dbReference type="Pfam" id="PF01494">
    <property type="entry name" value="FAD_binding_3"/>
    <property type="match status" value="1"/>
</dbReference>
<dbReference type="GO" id="GO:0071949">
    <property type="term" value="F:FAD binding"/>
    <property type="evidence" value="ECO:0007669"/>
    <property type="project" value="InterPro"/>
</dbReference>
<dbReference type="PANTHER" id="PTHR46972:SF1">
    <property type="entry name" value="FAD DEPENDENT OXIDOREDUCTASE DOMAIN-CONTAINING PROTEIN"/>
    <property type="match status" value="1"/>
</dbReference>
<evidence type="ECO:0000256" key="2">
    <source>
        <dbReference type="ARBA" id="ARBA00022827"/>
    </source>
</evidence>
<dbReference type="OrthoDB" id="655030at2759"/>
<dbReference type="GeneID" id="83184004"/>
<dbReference type="PRINTS" id="PR00420">
    <property type="entry name" value="RNGMNOXGNASE"/>
</dbReference>
<sequence length="416" mass="46478">MSPLRIAIVGAGPVGLTLARLLLNKPDIEVTVFESEKSREVRGQGGTLDLHTDTGLAALKEAGLYDEFLKNARFDGEALVICDKHLTKYVNFSGHEEGSTRGRPEIDRKLLREMLLDSIPPEIIRWGYHLRAIDESRNLIFDQGTETGFDLVVGADGAWSKTRKLVSAQKPNYSGVTGITFAIPNAKETAPQCYSLTNRGSVFSYSDGKSIMSQQLGNGSLSVYVWSVRPESWMDNMPFDINDIEAVKKSIREEFQGWHPDLLNCVNHGQDPVPRRLYMLPVGFSWQNRPGVTLIGDSAHVMTPFAGEGVNLGMEDALMLSRAIIKASKSANRSDILTEEIKTFEKDLFTRAERTASLTNDLMMWLLFTDSAPRSVVEKVGVRVATFEHRSLVMKALYPFLVASIYAFYFVFKLFH</sequence>
<keyword evidence="2" id="KW-0274">FAD</keyword>
<dbReference type="PANTHER" id="PTHR46972">
    <property type="entry name" value="MONOOXYGENASE ASQM-RELATED"/>
    <property type="match status" value="1"/>
</dbReference>
<keyword evidence="8" id="KW-1185">Reference proteome</keyword>
<keyword evidence="3" id="KW-0560">Oxidoreductase</keyword>
<reference evidence="7" key="1">
    <citation type="submission" date="2022-12" db="EMBL/GenBank/DDBJ databases">
        <authorList>
            <person name="Petersen C."/>
        </authorList>
    </citation>
    <scope>NUCLEOTIDE SEQUENCE</scope>
    <source>
        <strain evidence="7">IBT 15544</strain>
    </source>
</reference>
<comment type="caution">
    <text evidence="7">The sequence shown here is derived from an EMBL/GenBank/DDBJ whole genome shotgun (WGS) entry which is preliminary data.</text>
</comment>
<dbReference type="InterPro" id="IPR036188">
    <property type="entry name" value="FAD/NAD-bd_sf"/>
</dbReference>
<evidence type="ECO:0000256" key="4">
    <source>
        <dbReference type="ARBA" id="ARBA00023033"/>
    </source>
</evidence>
<dbReference type="Proteomes" id="UP001150904">
    <property type="component" value="Unassembled WGS sequence"/>
</dbReference>
<evidence type="ECO:0000256" key="5">
    <source>
        <dbReference type="SAM" id="Phobius"/>
    </source>
</evidence>
<dbReference type="SUPFAM" id="SSF51905">
    <property type="entry name" value="FAD/NAD(P)-binding domain"/>
    <property type="match status" value="1"/>
</dbReference>
<feature type="transmembrane region" description="Helical" evidence="5">
    <location>
        <begin position="396"/>
        <end position="415"/>
    </location>
</feature>
<dbReference type="AlphaFoldDB" id="A0A9W9J6U2"/>
<dbReference type="GO" id="GO:0004497">
    <property type="term" value="F:monooxygenase activity"/>
    <property type="evidence" value="ECO:0007669"/>
    <property type="project" value="UniProtKB-KW"/>
</dbReference>
<keyword evidence="4" id="KW-0503">Monooxygenase</keyword>
<name>A0A9W9J6U2_9EURO</name>
<feature type="domain" description="FAD-binding" evidence="6">
    <location>
        <begin position="6"/>
        <end position="334"/>
    </location>
</feature>
<evidence type="ECO:0000259" key="6">
    <source>
        <dbReference type="Pfam" id="PF01494"/>
    </source>
</evidence>
<evidence type="ECO:0000313" key="8">
    <source>
        <dbReference type="Proteomes" id="UP001150904"/>
    </source>
</evidence>
<dbReference type="EMBL" id="JAPQKR010000016">
    <property type="protein sequence ID" value="KAJ5190662.1"/>
    <property type="molecule type" value="Genomic_DNA"/>
</dbReference>
<dbReference type="Gene3D" id="3.50.50.60">
    <property type="entry name" value="FAD/NAD(P)-binding domain"/>
    <property type="match status" value="1"/>
</dbReference>
<protein>
    <recommendedName>
        <fullName evidence="6">FAD-binding domain-containing protein</fullName>
    </recommendedName>
</protein>
<keyword evidence="5" id="KW-0812">Transmembrane</keyword>
<accession>A0A9W9J6U2</accession>
<proteinExistence type="predicted"/>
<keyword evidence="5" id="KW-1133">Transmembrane helix</keyword>
<reference evidence="7" key="2">
    <citation type="journal article" date="2023" name="IMA Fungus">
        <title>Comparative genomic study of the Penicillium genus elucidates a diverse pangenome and 15 lateral gene transfer events.</title>
        <authorList>
            <person name="Petersen C."/>
            <person name="Sorensen T."/>
            <person name="Nielsen M.R."/>
            <person name="Sondergaard T.E."/>
            <person name="Sorensen J.L."/>
            <person name="Fitzpatrick D.A."/>
            <person name="Frisvad J.C."/>
            <person name="Nielsen K.L."/>
        </authorList>
    </citation>
    <scope>NUCLEOTIDE SEQUENCE</scope>
    <source>
        <strain evidence="7">IBT 15544</strain>
    </source>
</reference>
<evidence type="ECO:0000313" key="7">
    <source>
        <dbReference type="EMBL" id="KAJ5190662.1"/>
    </source>
</evidence>
<dbReference type="RefSeq" id="XP_058303602.1">
    <property type="nucleotide sequence ID" value="XM_058456703.1"/>
</dbReference>
<organism evidence="7 8">
    <name type="scientific">Penicillium cinerascens</name>
    <dbReference type="NCBI Taxonomy" id="70096"/>
    <lineage>
        <taxon>Eukaryota</taxon>
        <taxon>Fungi</taxon>
        <taxon>Dikarya</taxon>
        <taxon>Ascomycota</taxon>
        <taxon>Pezizomycotina</taxon>
        <taxon>Eurotiomycetes</taxon>
        <taxon>Eurotiomycetidae</taxon>
        <taxon>Eurotiales</taxon>
        <taxon>Aspergillaceae</taxon>
        <taxon>Penicillium</taxon>
    </lineage>
</organism>
<keyword evidence="5" id="KW-0472">Membrane</keyword>
<gene>
    <name evidence="7" type="ORF">N7498_009647</name>
</gene>